<protein>
    <submittedName>
        <fullName evidence="2">Mycothiol system anti-sigma-R factor</fullName>
    </submittedName>
</protein>
<dbReference type="EMBL" id="CP039291">
    <property type="protein sequence ID" value="QCB94179.1"/>
    <property type="molecule type" value="Genomic_DNA"/>
</dbReference>
<dbReference type="RefSeq" id="WP_135971913.1">
    <property type="nucleotide sequence ID" value="NZ_CP039291.1"/>
</dbReference>
<proteinExistence type="predicted"/>
<name>A0A4P7SIW6_9CELL</name>
<dbReference type="Pfam" id="PF13490">
    <property type="entry name" value="zf-HC2"/>
    <property type="match status" value="1"/>
</dbReference>
<gene>
    <name evidence="2" type="ORF">E5225_12025</name>
</gene>
<keyword evidence="3" id="KW-1185">Reference proteome</keyword>
<dbReference type="Proteomes" id="UP000296469">
    <property type="component" value="Chromosome"/>
</dbReference>
<evidence type="ECO:0000313" key="3">
    <source>
        <dbReference type="Proteomes" id="UP000296469"/>
    </source>
</evidence>
<dbReference type="AlphaFoldDB" id="A0A4P7SIW6"/>
<dbReference type="InterPro" id="IPR027383">
    <property type="entry name" value="Znf_put"/>
</dbReference>
<dbReference type="KEGG" id="celz:E5225_12025"/>
<organism evidence="2 3">
    <name type="scientific">Cellulomonas shaoxiangyii</name>
    <dbReference type="NCBI Taxonomy" id="2566013"/>
    <lineage>
        <taxon>Bacteria</taxon>
        <taxon>Bacillati</taxon>
        <taxon>Actinomycetota</taxon>
        <taxon>Actinomycetes</taxon>
        <taxon>Micrococcales</taxon>
        <taxon>Cellulomonadaceae</taxon>
        <taxon>Cellulomonas</taxon>
    </lineage>
</organism>
<accession>A0A4P7SIW6</accession>
<dbReference type="OrthoDB" id="3267840at2"/>
<sequence>MSAFEDERRGAPLPADPCASGDMRCSEAVARLWEYVDAEVDELDRDRIAAHLAECTPCLEEEQVEVVIKELVRRCCQEEAPATLRVRIHEQISVLRLREAAGPEA</sequence>
<evidence type="ECO:0000259" key="1">
    <source>
        <dbReference type="Pfam" id="PF13490"/>
    </source>
</evidence>
<dbReference type="InterPro" id="IPR024020">
    <property type="entry name" value="Anit_sigma_mycothiol_RsrA"/>
</dbReference>
<reference evidence="2 3" key="1">
    <citation type="submission" date="2019-04" db="EMBL/GenBank/DDBJ databases">
        <title>Isolation and identification of Cellulomonas shaoxiangyii sp. Nov. isolated from feces of the Tibetan antelopes (Pantholops hodgsonii) in the Qinghai-Tibet plateau of China.</title>
        <authorList>
            <person name="Tian Z."/>
        </authorList>
    </citation>
    <scope>NUCLEOTIDE SEQUENCE [LARGE SCALE GENOMIC DNA]</scope>
    <source>
        <strain evidence="2 3">Z28</strain>
    </source>
</reference>
<dbReference type="NCBIfam" id="TIGR03988">
    <property type="entry name" value="antisig_RsrA"/>
    <property type="match status" value="1"/>
</dbReference>
<evidence type="ECO:0000313" key="2">
    <source>
        <dbReference type="EMBL" id="QCB94179.1"/>
    </source>
</evidence>
<feature type="domain" description="Putative zinc-finger" evidence="1">
    <location>
        <begin position="25"/>
        <end position="58"/>
    </location>
</feature>